<evidence type="ECO:0000313" key="5">
    <source>
        <dbReference type="Proteomes" id="UP000095280"/>
    </source>
</evidence>
<dbReference type="InterPro" id="IPR018499">
    <property type="entry name" value="Tetraspanin/Peripherin"/>
</dbReference>
<evidence type="ECO:0000256" key="4">
    <source>
        <dbReference type="ARBA" id="ARBA00023136"/>
    </source>
</evidence>
<evidence type="ECO:0000313" key="6">
    <source>
        <dbReference type="WBParaSite" id="maker-uti_cns_0002932-snap-gene-0.9-mRNA-1"/>
    </source>
</evidence>
<dbReference type="Proteomes" id="UP000095280">
    <property type="component" value="Unplaced"/>
</dbReference>
<dbReference type="Pfam" id="PF00335">
    <property type="entry name" value="Tetraspanin"/>
    <property type="match status" value="1"/>
</dbReference>
<dbReference type="AlphaFoldDB" id="A0A1I8GTC7"/>
<name>A0A1I8GTC7_9PLAT</name>
<keyword evidence="2" id="KW-0812">Transmembrane</keyword>
<evidence type="ECO:0000256" key="2">
    <source>
        <dbReference type="ARBA" id="ARBA00022692"/>
    </source>
</evidence>
<accession>A0A1I8GTC7</accession>
<dbReference type="SUPFAM" id="SSF48652">
    <property type="entry name" value="Tetraspanin"/>
    <property type="match status" value="1"/>
</dbReference>
<keyword evidence="4" id="KW-0472">Membrane</keyword>
<keyword evidence="3" id="KW-1133">Transmembrane helix</keyword>
<evidence type="ECO:0000256" key="1">
    <source>
        <dbReference type="ARBA" id="ARBA00004141"/>
    </source>
</evidence>
<keyword evidence="5" id="KW-1185">Reference proteome</keyword>
<protein>
    <submittedName>
        <fullName evidence="6">Tetraspanin</fullName>
    </submittedName>
</protein>
<reference evidence="6" key="1">
    <citation type="submission" date="2016-11" db="UniProtKB">
        <authorList>
            <consortium name="WormBaseParasite"/>
        </authorList>
    </citation>
    <scope>IDENTIFICATION</scope>
</reference>
<comment type="subcellular location">
    <subcellularLocation>
        <location evidence="1">Membrane</location>
        <topology evidence="1">Multi-pass membrane protein</topology>
    </subcellularLocation>
</comment>
<dbReference type="WBParaSite" id="maker-uti_cns_0002932-snap-gene-0.9-mRNA-1">
    <property type="protein sequence ID" value="maker-uti_cns_0002932-snap-gene-0.9-mRNA-1"/>
    <property type="gene ID" value="maker-uti_cns_0002932-snap-gene-0.9"/>
</dbReference>
<dbReference type="GO" id="GO:0016020">
    <property type="term" value="C:membrane"/>
    <property type="evidence" value="ECO:0007669"/>
    <property type="project" value="UniProtKB-SubCell"/>
</dbReference>
<evidence type="ECO:0000256" key="3">
    <source>
        <dbReference type="ARBA" id="ARBA00022989"/>
    </source>
</evidence>
<dbReference type="OrthoDB" id="10054572at2759"/>
<proteinExistence type="predicted"/>
<organism evidence="5 6">
    <name type="scientific">Macrostomum lignano</name>
    <dbReference type="NCBI Taxonomy" id="282301"/>
    <lineage>
        <taxon>Eukaryota</taxon>
        <taxon>Metazoa</taxon>
        <taxon>Spiralia</taxon>
        <taxon>Lophotrochozoa</taxon>
        <taxon>Platyhelminthes</taxon>
        <taxon>Rhabditophora</taxon>
        <taxon>Macrostomorpha</taxon>
        <taxon>Macrostomida</taxon>
        <taxon>Macrostomidae</taxon>
        <taxon>Macrostomum</taxon>
    </lineage>
</organism>
<dbReference type="Gene3D" id="1.10.1450.10">
    <property type="entry name" value="Tetraspanin"/>
    <property type="match status" value="1"/>
</dbReference>
<sequence>MLSRLPPLFWRIFPLVLYGSFIVSGIVLIASGAVRAKRVSNKDDLLGYAEVGSYAKGVTSIGLGLADLLLGIAGIATTLLGYRWMYFALMAALLLTLLSSIITYYGIRLNAVEDVKETRNTIREMMIKFYGNNSISDGREFTEMINTMQSDRSCCGLSGVEKENIFLVTPWHRLINVNNNAKHVITLPDSCCTSHLDECRLAKDIKAAREAGYVHNEDCLYSLFKAFDGYLLLMLIEVFLCSIMHLITLVYIVVYLKFGPESSSTASE</sequence>
<dbReference type="InterPro" id="IPR008952">
    <property type="entry name" value="Tetraspanin_EC2_sf"/>
</dbReference>